<proteinExistence type="predicted"/>
<dbReference type="Gene3D" id="2.102.10.10">
    <property type="entry name" value="Rieske [2Fe-2S] iron-sulphur domain"/>
    <property type="match status" value="1"/>
</dbReference>
<dbReference type="PROSITE" id="PS51296">
    <property type="entry name" value="RIESKE"/>
    <property type="match status" value="1"/>
</dbReference>
<evidence type="ECO:0000256" key="5">
    <source>
        <dbReference type="ARBA" id="ARBA00023014"/>
    </source>
</evidence>
<dbReference type="InterPro" id="IPR036922">
    <property type="entry name" value="Rieske_2Fe-2S_sf"/>
</dbReference>
<dbReference type="EMBL" id="MLJW01000956">
    <property type="protein sequence ID" value="OIQ81193.1"/>
    <property type="molecule type" value="Genomic_DNA"/>
</dbReference>
<keyword evidence="1" id="KW-0001">2Fe-2S</keyword>
<evidence type="ECO:0000313" key="8">
    <source>
        <dbReference type="EMBL" id="OIQ81193.1"/>
    </source>
</evidence>
<dbReference type="InterPro" id="IPR017941">
    <property type="entry name" value="Rieske_2Fe-2S"/>
</dbReference>
<dbReference type="Pfam" id="PF00355">
    <property type="entry name" value="Rieske"/>
    <property type="match status" value="1"/>
</dbReference>
<keyword evidence="6" id="KW-0534">Nitrate assimilation</keyword>
<dbReference type="EC" id="1.7.1.4" evidence="8"/>
<dbReference type="GO" id="GO:0046872">
    <property type="term" value="F:metal ion binding"/>
    <property type="evidence" value="ECO:0007669"/>
    <property type="project" value="UniProtKB-KW"/>
</dbReference>
<feature type="domain" description="Rieske" evidence="7">
    <location>
        <begin position="5"/>
        <end position="101"/>
    </location>
</feature>
<evidence type="ECO:0000256" key="1">
    <source>
        <dbReference type="ARBA" id="ARBA00022714"/>
    </source>
</evidence>
<evidence type="ECO:0000259" key="7">
    <source>
        <dbReference type="PROSITE" id="PS51296"/>
    </source>
</evidence>
<protein>
    <submittedName>
        <fullName evidence="8">Assimilatory nitrite reductase small subunit</fullName>
        <ecNumber evidence="8">1.7.1.4</ecNumber>
    </submittedName>
</protein>
<dbReference type="PANTHER" id="PTHR21496:SF23">
    <property type="entry name" value="3-PHENYLPROPIONATE_CINNAMIC ACID DIOXYGENASE FERREDOXIN SUBUNIT"/>
    <property type="match status" value="1"/>
</dbReference>
<keyword evidence="2" id="KW-0479">Metal-binding</keyword>
<reference evidence="8" key="1">
    <citation type="submission" date="2016-10" db="EMBL/GenBank/DDBJ databases">
        <title>Sequence of Gallionella enrichment culture.</title>
        <authorList>
            <person name="Poehlein A."/>
            <person name="Muehling M."/>
            <person name="Daniel R."/>
        </authorList>
    </citation>
    <scope>NUCLEOTIDE SEQUENCE</scope>
</reference>
<dbReference type="PANTHER" id="PTHR21496">
    <property type="entry name" value="FERREDOXIN-RELATED"/>
    <property type="match status" value="1"/>
</dbReference>
<dbReference type="GO" id="GO:0051537">
    <property type="term" value="F:2 iron, 2 sulfur cluster binding"/>
    <property type="evidence" value="ECO:0007669"/>
    <property type="project" value="UniProtKB-KW"/>
</dbReference>
<dbReference type="SUPFAM" id="SSF50022">
    <property type="entry name" value="ISP domain"/>
    <property type="match status" value="1"/>
</dbReference>
<dbReference type="AlphaFoldDB" id="A0A1J5QC50"/>
<gene>
    <name evidence="8" type="primary">nasE_8</name>
    <name evidence="8" type="ORF">GALL_370370</name>
</gene>
<keyword evidence="4" id="KW-0408">Iron</keyword>
<dbReference type="GO" id="GO:0042128">
    <property type="term" value="P:nitrate assimilation"/>
    <property type="evidence" value="ECO:0007669"/>
    <property type="project" value="UniProtKB-KW"/>
</dbReference>
<name>A0A1J5QC50_9ZZZZ</name>
<sequence>MSKQWIEVGSIEDIPALGARVIKTGQGQIAVFKALDGSIFALHNRCPHRQGPLSDGIVHGHKVTCPLHNWVIDLENGKADAPDNGCAPTVPLKVEEGVIFLKM</sequence>
<dbReference type="GO" id="GO:0008942">
    <property type="term" value="F:nitrite reductase [NAD(P)H] activity"/>
    <property type="evidence" value="ECO:0007669"/>
    <property type="project" value="UniProtKB-EC"/>
</dbReference>
<keyword evidence="3 8" id="KW-0560">Oxidoreductase</keyword>
<evidence type="ECO:0000256" key="4">
    <source>
        <dbReference type="ARBA" id="ARBA00023004"/>
    </source>
</evidence>
<dbReference type="InterPro" id="IPR012748">
    <property type="entry name" value="Rieske-like_NirD"/>
</dbReference>
<keyword evidence="5" id="KW-0411">Iron-sulfur</keyword>
<organism evidence="8">
    <name type="scientific">mine drainage metagenome</name>
    <dbReference type="NCBI Taxonomy" id="410659"/>
    <lineage>
        <taxon>unclassified sequences</taxon>
        <taxon>metagenomes</taxon>
        <taxon>ecological metagenomes</taxon>
    </lineage>
</organism>
<dbReference type="NCBIfam" id="TIGR02378">
    <property type="entry name" value="nirD_assim_sml"/>
    <property type="match status" value="1"/>
</dbReference>
<comment type="caution">
    <text evidence="8">The sequence shown here is derived from an EMBL/GenBank/DDBJ whole genome shotgun (WGS) entry which is preliminary data.</text>
</comment>
<evidence type="ECO:0000256" key="3">
    <source>
        <dbReference type="ARBA" id="ARBA00023002"/>
    </source>
</evidence>
<evidence type="ECO:0000256" key="6">
    <source>
        <dbReference type="ARBA" id="ARBA00023063"/>
    </source>
</evidence>
<dbReference type="CDD" id="cd03530">
    <property type="entry name" value="Rieske_NirD_small_Bacillus"/>
    <property type="match status" value="1"/>
</dbReference>
<accession>A0A1J5QC50</accession>
<evidence type="ECO:0000256" key="2">
    <source>
        <dbReference type="ARBA" id="ARBA00022723"/>
    </source>
</evidence>